<name>A0A0W1SPH3_9EURY</name>
<evidence type="ECO:0000256" key="1">
    <source>
        <dbReference type="SAM" id="Phobius"/>
    </source>
</evidence>
<keyword evidence="1" id="KW-1133">Transmembrane helix</keyword>
<dbReference type="OrthoDB" id="214859at2157"/>
<organism evidence="2 3">
    <name type="scientific">Haloferax profundi</name>
    <dbReference type="NCBI Taxonomy" id="1544718"/>
    <lineage>
        <taxon>Archaea</taxon>
        <taxon>Methanobacteriati</taxon>
        <taxon>Methanobacteriota</taxon>
        <taxon>Stenosarchaea group</taxon>
        <taxon>Halobacteria</taxon>
        <taxon>Halobacteriales</taxon>
        <taxon>Haloferacaceae</taxon>
        <taxon>Haloferax</taxon>
    </lineage>
</organism>
<keyword evidence="1" id="KW-0472">Membrane</keyword>
<gene>
    <name evidence="2" type="ORF">AUR66_12520</name>
</gene>
<dbReference type="RefSeq" id="WP_058571861.1">
    <property type="nucleotide sequence ID" value="NZ_LOPV01000147.1"/>
</dbReference>
<dbReference type="Proteomes" id="UP000053157">
    <property type="component" value="Unassembled WGS sequence"/>
</dbReference>
<dbReference type="AlphaFoldDB" id="A0A0W1SPH3"/>
<evidence type="ECO:0000313" key="2">
    <source>
        <dbReference type="EMBL" id="KTG28017.1"/>
    </source>
</evidence>
<proteinExistence type="predicted"/>
<sequence length="93" mass="10566">MSSVLGGIPFDLLYSLTAVVFVVALVVGAARWYALRSDDETRPPPKQSEESHGYPLASWRYVYDLDKAEAERAVNDVHRQAETLSEAERRERR</sequence>
<evidence type="ECO:0000313" key="3">
    <source>
        <dbReference type="Proteomes" id="UP000053157"/>
    </source>
</evidence>
<keyword evidence="1" id="KW-0812">Transmembrane</keyword>
<feature type="transmembrane region" description="Helical" evidence="1">
    <location>
        <begin position="12"/>
        <end position="34"/>
    </location>
</feature>
<comment type="caution">
    <text evidence="2">The sequence shown here is derived from an EMBL/GenBank/DDBJ whole genome shotgun (WGS) entry which is preliminary data.</text>
</comment>
<keyword evidence="3" id="KW-1185">Reference proteome</keyword>
<accession>A0A0W1SPH3</accession>
<protein>
    <submittedName>
        <fullName evidence="2">Uncharacterized protein</fullName>
    </submittedName>
</protein>
<reference evidence="2 3" key="1">
    <citation type="submission" date="2015-12" db="EMBL/GenBank/DDBJ databases">
        <title>Haloferax profundi sp. nov. isolated from the Discovery deep brine-seawater interface in the Red Sea.</title>
        <authorList>
            <person name="Zhang G."/>
            <person name="Stingl U."/>
            <person name="Rashid M."/>
        </authorList>
    </citation>
    <scope>NUCLEOTIDE SEQUENCE [LARGE SCALE GENOMIC DNA]</scope>
    <source>
        <strain evidence="2 3">SB29</strain>
    </source>
</reference>
<dbReference type="EMBL" id="LOPV01000147">
    <property type="protein sequence ID" value="KTG28017.1"/>
    <property type="molecule type" value="Genomic_DNA"/>
</dbReference>